<sequence length="76" mass="7563">MSTATQITLQLTGLSCASCVGRAERALASVDGVVSASVNLATASAQVEGTAGLTLVDMTDALSKAGHQPSRIGRTS</sequence>
<dbReference type="EMBL" id="WQLV01000002">
    <property type="protein sequence ID" value="MVO14910.1"/>
    <property type="molecule type" value="Genomic_DNA"/>
</dbReference>
<dbReference type="Proteomes" id="UP000478892">
    <property type="component" value="Unassembled WGS sequence"/>
</dbReference>
<dbReference type="RefSeq" id="WP_157021246.1">
    <property type="nucleotide sequence ID" value="NZ_WQLV01000002.1"/>
</dbReference>
<evidence type="ECO:0000313" key="2">
    <source>
        <dbReference type="EMBL" id="MVO14910.1"/>
    </source>
</evidence>
<organism evidence="2 3">
    <name type="scientific">Parasedimentitalea huanghaiensis</name>
    <dbReference type="NCBI Taxonomy" id="2682100"/>
    <lineage>
        <taxon>Bacteria</taxon>
        <taxon>Pseudomonadati</taxon>
        <taxon>Pseudomonadota</taxon>
        <taxon>Alphaproteobacteria</taxon>
        <taxon>Rhodobacterales</taxon>
        <taxon>Paracoccaceae</taxon>
        <taxon>Parasedimentitalea</taxon>
    </lineage>
</organism>
<dbReference type="GO" id="GO:0046872">
    <property type="term" value="F:metal ion binding"/>
    <property type="evidence" value="ECO:0007669"/>
    <property type="project" value="InterPro"/>
</dbReference>
<dbReference type="Pfam" id="PF00403">
    <property type="entry name" value="HMA"/>
    <property type="match status" value="1"/>
</dbReference>
<dbReference type="Gene3D" id="3.30.70.100">
    <property type="match status" value="1"/>
</dbReference>
<feature type="domain" description="HMA" evidence="1">
    <location>
        <begin position="5"/>
        <end position="70"/>
    </location>
</feature>
<dbReference type="SUPFAM" id="SSF55008">
    <property type="entry name" value="HMA, heavy metal-associated domain"/>
    <property type="match status" value="1"/>
</dbReference>
<proteinExistence type="predicted"/>
<dbReference type="AlphaFoldDB" id="A0A6L6WBI7"/>
<accession>A0A6L6WBI7</accession>
<dbReference type="InterPro" id="IPR036163">
    <property type="entry name" value="HMA_dom_sf"/>
</dbReference>
<reference evidence="2 3" key="1">
    <citation type="submission" date="2019-12" db="EMBL/GenBank/DDBJ databases">
        <authorList>
            <person name="Zhang Y.-J."/>
        </authorList>
    </citation>
    <scope>NUCLEOTIDE SEQUENCE [LARGE SCALE GENOMIC DNA]</scope>
    <source>
        <strain evidence="2 3">CY05</strain>
    </source>
</reference>
<evidence type="ECO:0000313" key="3">
    <source>
        <dbReference type="Proteomes" id="UP000478892"/>
    </source>
</evidence>
<name>A0A6L6WBI7_9RHOB</name>
<dbReference type="InterPro" id="IPR006121">
    <property type="entry name" value="HMA_dom"/>
</dbReference>
<dbReference type="PROSITE" id="PS50846">
    <property type="entry name" value="HMA_2"/>
    <property type="match status" value="1"/>
</dbReference>
<keyword evidence="3" id="KW-1185">Reference proteome</keyword>
<evidence type="ECO:0000259" key="1">
    <source>
        <dbReference type="PROSITE" id="PS50846"/>
    </source>
</evidence>
<comment type="caution">
    <text evidence="2">The sequence shown here is derived from an EMBL/GenBank/DDBJ whole genome shotgun (WGS) entry which is preliminary data.</text>
</comment>
<gene>
    <name evidence="2" type="ORF">GO984_03730</name>
</gene>
<dbReference type="CDD" id="cd00371">
    <property type="entry name" value="HMA"/>
    <property type="match status" value="1"/>
</dbReference>
<protein>
    <recommendedName>
        <fullName evidence="1">HMA domain-containing protein</fullName>
    </recommendedName>
</protein>